<evidence type="ECO:0000313" key="4">
    <source>
        <dbReference type="EMBL" id="AZN41939.1"/>
    </source>
</evidence>
<name>A0A3Q8X709_9BACL</name>
<dbReference type="PROSITE" id="PS51186">
    <property type="entry name" value="GNAT"/>
    <property type="match status" value="1"/>
</dbReference>
<dbReference type="InterPro" id="IPR016181">
    <property type="entry name" value="Acyl_CoA_acyltransferase"/>
</dbReference>
<sequence length="182" mass="19738">MNGAGENAAVSRSLKIEANGVKLRPIEQDELDAAHSLELSCYTPEAAASREAFTFRQANFPQYFWSAWNSNEQLVGLACAVRTYASSCEEDEVKGAHSAESGGNHLCVLSVAVSPSARLGGIGKALMEALLRQAELDHLTSVILMCEEHLIPFYKGLGFRYIGPSKSAHGGIAWHEMSRIIE</sequence>
<dbReference type="CDD" id="cd04301">
    <property type="entry name" value="NAT_SF"/>
    <property type="match status" value="1"/>
</dbReference>
<protein>
    <submittedName>
        <fullName evidence="4">GNAT family N-acetyltransferase</fullName>
    </submittedName>
</protein>
<dbReference type="SUPFAM" id="SSF55729">
    <property type="entry name" value="Acyl-CoA N-acyltransferases (Nat)"/>
    <property type="match status" value="1"/>
</dbReference>
<organism evidence="4 5">
    <name type="scientific">Paenibacillus albus</name>
    <dbReference type="NCBI Taxonomy" id="2495582"/>
    <lineage>
        <taxon>Bacteria</taxon>
        <taxon>Bacillati</taxon>
        <taxon>Bacillota</taxon>
        <taxon>Bacilli</taxon>
        <taxon>Bacillales</taxon>
        <taxon>Paenibacillaceae</taxon>
        <taxon>Paenibacillus</taxon>
    </lineage>
</organism>
<dbReference type="Gene3D" id="3.40.630.30">
    <property type="match status" value="1"/>
</dbReference>
<dbReference type="Pfam" id="PF00583">
    <property type="entry name" value="Acetyltransf_1"/>
    <property type="match status" value="1"/>
</dbReference>
<gene>
    <name evidence="4" type="ORF">EJC50_21340</name>
</gene>
<evidence type="ECO:0000256" key="2">
    <source>
        <dbReference type="ARBA" id="ARBA00023315"/>
    </source>
</evidence>
<evidence type="ECO:0000259" key="3">
    <source>
        <dbReference type="PROSITE" id="PS51186"/>
    </source>
</evidence>
<dbReference type="GO" id="GO:0008080">
    <property type="term" value="F:N-acetyltransferase activity"/>
    <property type="evidence" value="ECO:0007669"/>
    <property type="project" value="UniProtKB-ARBA"/>
</dbReference>
<keyword evidence="5" id="KW-1185">Reference proteome</keyword>
<dbReference type="InterPro" id="IPR051635">
    <property type="entry name" value="SNAT-like"/>
</dbReference>
<keyword evidence="1 4" id="KW-0808">Transferase</keyword>
<keyword evidence="2" id="KW-0012">Acyltransferase</keyword>
<evidence type="ECO:0000313" key="5">
    <source>
        <dbReference type="Proteomes" id="UP000272528"/>
    </source>
</evidence>
<reference evidence="5" key="1">
    <citation type="submission" date="2018-12" db="EMBL/GenBank/DDBJ databases">
        <title>Genome sequence of Peanibacillus sp.</title>
        <authorList>
            <person name="Subramani G."/>
            <person name="Srinivasan S."/>
            <person name="Kim M.K."/>
        </authorList>
    </citation>
    <scope>NUCLEOTIDE SEQUENCE [LARGE SCALE GENOMIC DNA]</scope>
    <source>
        <strain evidence="5">18JY67-1</strain>
    </source>
</reference>
<dbReference type="PANTHER" id="PTHR10908">
    <property type="entry name" value="SEROTONIN N-ACETYLTRANSFERASE"/>
    <property type="match status" value="1"/>
</dbReference>
<dbReference type="PANTHER" id="PTHR10908:SF0">
    <property type="entry name" value="SEROTONIN N-ACETYLTRANSFERASE"/>
    <property type="match status" value="1"/>
</dbReference>
<dbReference type="AlphaFoldDB" id="A0A3Q8X709"/>
<evidence type="ECO:0000256" key="1">
    <source>
        <dbReference type="ARBA" id="ARBA00022679"/>
    </source>
</evidence>
<dbReference type="Proteomes" id="UP000272528">
    <property type="component" value="Chromosome"/>
</dbReference>
<dbReference type="EMBL" id="CP034437">
    <property type="protein sequence ID" value="AZN41939.1"/>
    <property type="molecule type" value="Genomic_DNA"/>
</dbReference>
<proteinExistence type="predicted"/>
<dbReference type="OrthoDB" id="9800962at2"/>
<accession>A0A3Q8X709</accession>
<dbReference type="InterPro" id="IPR000182">
    <property type="entry name" value="GNAT_dom"/>
</dbReference>
<dbReference type="KEGG" id="palb:EJC50_21340"/>
<feature type="domain" description="N-acetyltransferase" evidence="3">
    <location>
        <begin position="21"/>
        <end position="182"/>
    </location>
</feature>